<dbReference type="EMBL" id="CM037629">
    <property type="protein sequence ID" value="KAH7990843.1"/>
    <property type="molecule type" value="Genomic_DNA"/>
</dbReference>
<name>A0ACB8EEM4_9SAUR</name>
<evidence type="ECO:0000313" key="1">
    <source>
        <dbReference type="EMBL" id="KAH7990843.1"/>
    </source>
</evidence>
<sequence length="132" mass="14955">MPAAVREYSTINLPLDRPQRTRLSSKEESGETEQVPWHPSHRQAHLTHMTSGVADGRRWKIQHSMTESCQQHEAAHFLSRKTPTKGPADSESSQTLTKEWLSDDEPVPLGTSSNRNWSQLTATCLKHKKPTM</sequence>
<accession>A0ACB8EEM4</accession>
<protein>
    <submittedName>
        <fullName evidence="1">Uncharacterized protein</fullName>
    </submittedName>
</protein>
<keyword evidence="2" id="KW-1185">Reference proteome</keyword>
<proteinExistence type="predicted"/>
<gene>
    <name evidence="1" type="ORF">K3G42_012022</name>
</gene>
<organism evidence="1 2">
    <name type="scientific">Sphaerodactylus townsendi</name>
    <dbReference type="NCBI Taxonomy" id="933632"/>
    <lineage>
        <taxon>Eukaryota</taxon>
        <taxon>Metazoa</taxon>
        <taxon>Chordata</taxon>
        <taxon>Craniata</taxon>
        <taxon>Vertebrata</taxon>
        <taxon>Euteleostomi</taxon>
        <taxon>Lepidosauria</taxon>
        <taxon>Squamata</taxon>
        <taxon>Bifurcata</taxon>
        <taxon>Gekkota</taxon>
        <taxon>Sphaerodactylidae</taxon>
        <taxon>Sphaerodactylus</taxon>
    </lineage>
</organism>
<reference evidence="1" key="1">
    <citation type="submission" date="2021-08" db="EMBL/GenBank/DDBJ databases">
        <title>The first chromosome-level gecko genome reveals the dynamic sex chromosomes of Neotropical dwarf geckos (Sphaerodactylidae: Sphaerodactylus).</title>
        <authorList>
            <person name="Pinto B.J."/>
            <person name="Keating S.E."/>
            <person name="Gamble T."/>
        </authorList>
    </citation>
    <scope>NUCLEOTIDE SEQUENCE</scope>
    <source>
        <strain evidence="1">TG3544</strain>
    </source>
</reference>
<evidence type="ECO:0000313" key="2">
    <source>
        <dbReference type="Proteomes" id="UP000827872"/>
    </source>
</evidence>
<dbReference type="Proteomes" id="UP000827872">
    <property type="component" value="Linkage Group LG16"/>
</dbReference>
<comment type="caution">
    <text evidence="1">The sequence shown here is derived from an EMBL/GenBank/DDBJ whole genome shotgun (WGS) entry which is preliminary data.</text>
</comment>